<proteinExistence type="predicted"/>
<dbReference type="PANTHER" id="PTHR22617">
    <property type="entry name" value="CHEMOTAXIS SENSOR HISTIDINE KINASE-RELATED"/>
    <property type="match status" value="1"/>
</dbReference>
<dbReference type="CDD" id="cd00732">
    <property type="entry name" value="CheW"/>
    <property type="match status" value="1"/>
</dbReference>
<dbReference type="FunFam" id="2.40.50.180:FF:000002">
    <property type="entry name" value="Chemotaxis protein CheW"/>
    <property type="match status" value="1"/>
</dbReference>
<comment type="subcellular location">
    <subcellularLocation>
        <location evidence="1">Cytoplasm</location>
    </subcellularLocation>
</comment>
<dbReference type="RefSeq" id="WP_321535050.1">
    <property type="nucleotide sequence ID" value="NZ_JARGDL010000003.1"/>
</dbReference>
<keyword evidence="7" id="KW-1185">Reference proteome</keyword>
<dbReference type="PANTHER" id="PTHR22617:SF23">
    <property type="entry name" value="CHEMOTAXIS PROTEIN CHEW"/>
    <property type="match status" value="1"/>
</dbReference>
<evidence type="ECO:0000256" key="4">
    <source>
        <dbReference type="ARBA" id="ARBA00022500"/>
    </source>
</evidence>
<dbReference type="InterPro" id="IPR039315">
    <property type="entry name" value="CheW"/>
</dbReference>
<dbReference type="GO" id="GO:0007165">
    <property type="term" value="P:signal transduction"/>
    <property type="evidence" value="ECO:0007669"/>
    <property type="project" value="InterPro"/>
</dbReference>
<comment type="caution">
    <text evidence="6">The sequence shown here is derived from an EMBL/GenBank/DDBJ whole genome shotgun (WGS) entry which is preliminary data.</text>
</comment>
<dbReference type="SUPFAM" id="SSF50341">
    <property type="entry name" value="CheW-like"/>
    <property type="match status" value="1"/>
</dbReference>
<evidence type="ECO:0000313" key="6">
    <source>
        <dbReference type="EMBL" id="MDF1611284.1"/>
    </source>
</evidence>
<dbReference type="Gene3D" id="2.30.30.40">
    <property type="entry name" value="SH3 Domains"/>
    <property type="match status" value="1"/>
</dbReference>
<organism evidence="6 7">
    <name type="scientific">Stygiobacter electus</name>
    <dbReference type="NCBI Taxonomy" id="3032292"/>
    <lineage>
        <taxon>Bacteria</taxon>
        <taxon>Pseudomonadati</taxon>
        <taxon>Ignavibacteriota</taxon>
        <taxon>Ignavibacteria</taxon>
        <taxon>Ignavibacteriales</taxon>
        <taxon>Melioribacteraceae</taxon>
        <taxon>Stygiobacter</taxon>
    </lineage>
</organism>
<keyword evidence="3" id="KW-0963">Cytoplasm</keyword>
<reference evidence="6" key="1">
    <citation type="submission" date="2023-03" db="EMBL/GenBank/DDBJ databases">
        <title>Stygiobacter electus gen. nov., sp. nov., facultatively anaerobic thermotolerant bacterium of the class Ignavibacteria from a well of Yessentuki mineral water deposit.</title>
        <authorList>
            <person name="Podosokorskaya O.A."/>
            <person name="Elcheninov A.G."/>
            <person name="Petrova N.F."/>
            <person name="Zavarzina D.G."/>
            <person name="Kublanov I.V."/>
            <person name="Merkel A.Y."/>
        </authorList>
    </citation>
    <scope>NUCLEOTIDE SEQUENCE</scope>
    <source>
        <strain evidence="6">09-Me</strain>
    </source>
</reference>
<dbReference type="PROSITE" id="PS50851">
    <property type="entry name" value="CHEW"/>
    <property type="match status" value="1"/>
</dbReference>
<dbReference type="GO" id="GO:0006935">
    <property type="term" value="P:chemotaxis"/>
    <property type="evidence" value="ECO:0007669"/>
    <property type="project" value="UniProtKB-KW"/>
</dbReference>
<dbReference type="Gene3D" id="2.40.50.180">
    <property type="entry name" value="CheA-289, Domain 4"/>
    <property type="match status" value="1"/>
</dbReference>
<dbReference type="AlphaFoldDB" id="A0AAE3NZ29"/>
<name>A0AAE3NZ29_9BACT</name>
<dbReference type="SMART" id="SM00260">
    <property type="entry name" value="CheW"/>
    <property type="match status" value="1"/>
</dbReference>
<sequence length="162" mass="18226">MSNSTQMKADTNEILQLVSFKIANEEFGVDILNVQEINKMTQITKVPNAPDFVEGVINLRGRVIPIIDLRTRLKIEKKEHDKDTRIIVVEIAGKTVGFIVDAVKEVLRIPTSIIEPPPQIATGIDSDFIRAVGKLEDRLLILIDLEKVLTEQDKEQLKSVEN</sequence>
<dbReference type="Proteomes" id="UP001221302">
    <property type="component" value="Unassembled WGS sequence"/>
</dbReference>
<evidence type="ECO:0000256" key="2">
    <source>
        <dbReference type="ARBA" id="ARBA00021483"/>
    </source>
</evidence>
<gene>
    <name evidence="6" type="ORF">P0M35_03915</name>
</gene>
<evidence type="ECO:0000256" key="3">
    <source>
        <dbReference type="ARBA" id="ARBA00022490"/>
    </source>
</evidence>
<dbReference type="InterPro" id="IPR036061">
    <property type="entry name" value="CheW-like_dom_sf"/>
</dbReference>
<dbReference type="GO" id="GO:0005829">
    <property type="term" value="C:cytosol"/>
    <property type="evidence" value="ECO:0007669"/>
    <property type="project" value="TreeGrafter"/>
</dbReference>
<dbReference type="Pfam" id="PF01584">
    <property type="entry name" value="CheW"/>
    <property type="match status" value="1"/>
</dbReference>
<dbReference type="EMBL" id="JARGDL010000003">
    <property type="protein sequence ID" value="MDF1611284.1"/>
    <property type="molecule type" value="Genomic_DNA"/>
</dbReference>
<feature type="domain" description="CheW-like" evidence="5">
    <location>
        <begin position="14"/>
        <end position="154"/>
    </location>
</feature>
<evidence type="ECO:0000256" key="1">
    <source>
        <dbReference type="ARBA" id="ARBA00004496"/>
    </source>
</evidence>
<keyword evidence="4" id="KW-0145">Chemotaxis</keyword>
<accession>A0AAE3NZ29</accession>
<evidence type="ECO:0000313" key="7">
    <source>
        <dbReference type="Proteomes" id="UP001221302"/>
    </source>
</evidence>
<protein>
    <recommendedName>
        <fullName evidence="2">Chemotaxis protein CheW</fullName>
    </recommendedName>
</protein>
<evidence type="ECO:0000259" key="5">
    <source>
        <dbReference type="PROSITE" id="PS50851"/>
    </source>
</evidence>
<dbReference type="InterPro" id="IPR002545">
    <property type="entry name" value="CheW-lke_dom"/>
</dbReference>